<accession>A0ABP0UKK8</accession>
<proteinExistence type="predicted"/>
<evidence type="ECO:0000313" key="3">
    <source>
        <dbReference type="Proteomes" id="UP001497512"/>
    </source>
</evidence>
<reference evidence="2" key="1">
    <citation type="submission" date="2024-02" db="EMBL/GenBank/DDBJ databases">
        <authorList>
            <consortium name="ELIXIR-Norway"/>
            <consortium name="Elixir Norway"/>
        </authorList>
    </citation>
    <scope>NUCLEOTIDE SEQUENCE</scope>
</reference>
<name>A0ABP0UKK8_9BRYO</name>
<feature type="region of interest" description="Disordered" evidence="1">
    <location>
        <begin position="181"/>
        <end position="216"/>
    </location>
</feature>
<protein>
    <submittedName>
        <fullName evidence="2">Uncharacterized protein</fullName>
    </submittedName>
</protein>
<dbReference type="Proteomes" id="UP001497512">
    <property type="component" value="Chromosome 4"/>
</dbReference>
<evidence type="ECO:0000256" key="1">
    <source>
        <dbReference type="SAM" id="MobiDB-lite"/>
    </source>
</evidence>
<sequence length="267" mass="29833">MNGSVKEQIRVTTDHASNNNCGQDGLPSEFQWNGCANHSINTCVSFVLDKRTNIVNGKKSNPYYQFYANTLTVFDMLDNCKALVTYVKRIATKELEAFKTLTLHLVTHWRKVLLEHCDIVYEERVVKDKDGVKVTLPPDSKDLKNIKDLIKDQILEKFMLTALHGAATYLNPVRSQSSASWKSTTSFNARPSQSSSPRWSGTAPQPRPSTTSALPWPPLATAIPVNESTLPSRSSFLAAASTISRATTMTMIRTISTALRTRRPWRS</sequence>
<feature type="compositionally biased region" description="Polar residues" evidence="1">
    <location>
        <begin position="187"/>
        <end position="213"/>
    </location>
</feature>
<evidence type="ECO:0000313" key="2">
    <source>
        <dbReference type="EMBL" id="CAK9223871.1"/>
    </source>
</evidence>
<dbReference type="EMBL" id="OZ019896">
    <property type="protein sequence ID" value="CAK9223871.1"/>
    <property type="molecule type" value="Genomic_DNA"/>
</dbReference>
<keyword evidence="3" id="KW-1185">Reference proteome</keyword>
<gene>
    <name evidence="2" type="ORF">CSSPTR1EN2_LOCUS17048</name>
</gene>
<organism evidence="2 3">
    <name type="scientific">Sphagnum troendelagicum</name>
    <dbReference type="NCBI Taxonomy" id="128251"/>
    <lineage>
        <taxon>Eukaryota</taxon>
        <taxon>Viridiplantae</taxon>
        <taxon>Streptophyta</taxon>
        <taxon>Embryophyta</taxon>
        <taxon>Bryophyta</taxon>
        <taxon>Sphagnophytina</taxon>
        <taxon>Sphagnopsida</taxon>
        <taxon>Sphagnales</taxon>
        <taxon>Sphagnaceae</taxon>
        <taxon>Sphagnum</taxon>
    </lineage>
</organism>